<feature type="compositionally biased region" description="Basic residues" evidence="1">
    <location>
        <begin position="1"/>
        <end position="20"/>
    </location>
</feature>
<reference evidence="2" key="1">
    <citation type="submission" date="2020-02" db="EMBL/GenBank/DDBJ databases">
        <authorList>
            <person name="Meier V. D."/>
        </authorList>
    </citation>
    <scope>NUCLEOTIDE SEQUENCE</scope>
    <source>
        <strain evidence="2">AVDCRST_MAG91</strain>
    </source>
</reference>
<evidence type="ECO:0000313" key="2">
    <source>
        <dbReference type="EMBL" id="CAA9533625.1"/>
    </source>
</evidence>
<feature type="non-terminal residue" evidence="2">
    <location>
        <position position="1"/>
    </location>
</feature>
<feature type="compositionally biased region" description="Pro residues" evidence="1">
    <location>
        <begin position="53"/>
        <end position="62"/>
    </location>
</feature>
<feature type="region of interest" description="Disordered" evidence="1">
    <location>
        <begin position="1"/>
        <end position="62"/>
    </location>
</feature>
<organism evidence="2">
    <name type="scientific">uncultured Sphingomonadaceae bacterium</name>
    <dbReference type="NCBI Taxonomy" id="169976"/>
    <lineage>
        <taxon>Bacteria</taxon>
        <taxon>Pseudomonadati</taxon>
        <taxon>Pseudomonadota</taxon>
        <taxon>Alphaproteobacteria</taxon>
        <taxon>Sphingomonadales</taxon>
        <taxon>Sphingomonadaceae</taxon>
        <taxon>environmental samples</taxon>
    </lineage>
</organism>
<evidence type="ECO:0000256" key="1">
    <source>
        <dbReference type="SAM" id="MobiDB-lite"/>
    </source>
</evidence>
<proteinExistence type="predicted"/>
<sequence length="62" mass="7174">DRSRHHHRRRALLRPRPRPRRLLDGRLQAAPHGRRPLYPGGEGQPGLDQIQQPVPPSRPARL</sequence>
<dbReference type="AlphaFoldDB" id="A0A6J4TXT6"/>
<name>A0A6J4TXT6_9SPHN</name>
<gene>
    <name evidence="2" type="ORF">AVDCRST_MAG91-3188</name>
</gene>
<protein>
    <submittedName>
        <fullName evidence="2">Uncharacterized protein</fullName>
    </submittedName>
</protein>
<feature type="non-terminal residue" evidence="2">
    <location>
        <position position="62"/>
    </location>
</feature>
<dbReference type="EMBL" id="CADCVX010000552">
    <property type="protein sequence ID" value="CAA9533625.1"/>
    <property type="molecule type" value="Genomic_DNA"/>
</dbReference>
<accession>A0A6J4TXT6</accession>